<keyword evidence="3" id="KW-1185">Reference proteome</keyword>
<evidence type="ECO:0000313" key="3">
    <source>
        <dbReference type="Proteomes" id="UP000625551"/>
    </source>
</evidence>
<name>A0ABR7XHU8_9BACT</name>
<dbReference type="InterPro" id="IPR000182">
    <property type="entry name" value="GNAT_dom"/>
</dbReference>
<dbReference type="InterPro" id="IPR051908">
    <property type="entry name" value="Ribosomal_N-acetyltransferase"/>
</dbReference>
<accession>A0ABR7XHU8</accession>
<dbReference type="PROSITE" id="PS51186">
    <property type="entry name" value="GNAT"/>
    <property type="match status" value="1"/>
</dbReference>
<protein>
    <submittedName>
        <fullName evidence="2">GNAT family N-acetyltransferase</fullName>
    </submittedName>
</protein>
<dbReference type="InterPro" id="IPR016181">
    <property type="entry name" value="Acyl_CoA_acyltransferase"/>
</dbReference>
<reference evidence="2 3" key="1">
    <citation type="submission" date="2020-09" db="EMBL/GenBank/DDBJ databases">
        <title>Genome sequencing and assembly of Pontibacter sp.</title>
        <authorList>
            <person name="Chhetri G."/>
        </authorList>
    </citation>
    <scope>NUCLEOTIDE SEQUENCE [LARGE SCALE GENOMIC DNA]</scope>
    <source>
        <strain evidence="2 3">JH31</strain>
    </source>
</reference>
<dbReference type="Gene3D" id="3.40.630.30">
    <property type="match status" value="1"/>
</dbReference>
<feature type="domain" description="N-acetyltransferase" evidence="1">
    <location>
        <begin position="16"/>
        <end position="182"/>
    </location>
</feature>
<dbReference type="EMBL" id="JACXAJ010000005">
    <property type="protein sequence ID" value="MBD1397857.1"/>
    <property type="molecule type" value="Genomic_DNA"/>
</dbReference>
<dbReference type="Pfam" id="PF13302">
    <property type="entry name" value="Acetyltransf_3"/>
    <property type="match status" value="1"/>
</dbReference>
<sequence>MKTTATSPPITVSPELALHEAQVSDAEALYQLIDKHRLYMREWLPFVDHRVSAADTELYLRTVTAPGNIQDQVYTIRYHGQVIGVIGYKSIDRANSRLEIGYWLGENFQGKGIMARSCEAMIKQAFEQMHINRIQIKVGVGNHKSSRIPKRLGFILEGIERDGEWLRGRFIDLEVYSLLKREWHKK</sequence>
<evidence type="ECO:0000259" key="1">
    <source>
        <dbReference type="PROSITE" id="PS51186"/>
    </source>
</evidence>
<dbReference type="SUPFAM" id="SSF55729">
    <property type="entry name" value="Acyl-CoA N-acyltransferases (Nat)"/>
    <property type="match status" value="1"/>
</dbReference>
<dbReference type="PANTHER" id="PTHR43441:SF12">
    <property type="entry name" value="RIBOSOMAL N-ACETYLTRANSFERASE YDAF-RELATED"/>
    <property type="match status" value="1"/>
</dbReference>
<evidence type="ECO:0000313" key="2">
    <source>
        <dbReference type="EMBL" id="MBD1397857.1"/>
    </source>
</evidence>
<dbReference type="PANTHER" id="PTHR43441">
    <property type="entry name" value="RIBOSOMAL-PROTEIN-SERINE ACETYLTRANSFERASE"/>
    <property type="match status" value="1"/>
</dbReference>
<dbReference type="CDD" id="cd04301">
    <property type="entry name" value="NAT_SF"/>
    <property type="match status" value="1"/>
</dbReference>
<organism evidence="2 3">
    <name type="scientific">Pontibacter aquaedesilientis</name>
    <dbReference type="NCBI Taxonomy" id="2766980"/>
    <lineage>
        <taxon>Bacteria</taxon>
        <taxon>Pseudomonadati</taxon>
        <taxon>Bacteroidota</taxon>
        <taxon>Cytophagia</taxon>
        <taxon>Cytophagales</taxon>
        <taxon>Hymenobacteraceae</taxon>
        <taxon>Pontibacter</taxon>
    </lineage>
</organism>
<dbReference type="Proteomes" id="UP000625551">
    <property type="component" value="Unassembled WGS sequence"/>
</dbReference>
<proteinExistence type="predicted"/>
<dbReference type="RefSeq" id="WP_191184013.1">
    <property type="nucleotide sequence ID" value="NZ_JACXAJ010000005.1"/>
</dbReference>
<comment type="caution">
    <text evidence="2">The sequence shown here is derived from an EMBL/GenBank/DDBJ whole genome shotgun (WGS) entry which is preliminary data.</text>
</comment>
<gene>
    <name evidence="2" type="ORF">H9Q13_11835</name>
</gene>